<dbReference type="PANTHER" id="PTHR15288">
    <property type="entry name" value="DENN DOMAIN-CONTAINING PROTEIN 2"/>
    <property type="match status" value="1"/>
</dbReference>
<dbReference type="PANTHER" id="PTHR15288:SF4">
    <property type="entry name" value="OS02G0777100 PROTEIN"/>
    <property type="match status" value="1"/>
</dbReference>
<organism evidence="1 2">
    <name type="scientific">Papaver nudicaule</name>
    <name type="common">Iceland poppy</name>
    <dbReference type="NCBI Taxonomy" id="74823"/>
    <lineage>
        <taxon>Eukaryota</taxon>
        <taxon>Viridiplantae</taxon>
        <taxon>Streptophyta</taxon>
        <taxon>Embryophyta</taxon>
        <taxon>Tracheophyta</taxon>
        <taxon>Spermatophyta</taxon>
        <taxon>Magnoliopsida</taxon>
        <taxon>Ranunculales</taxon>
        <taxon>Papaveraceae</taxon>
        <taxon>Papaveroideae</taxon>
        <taxon>Papaver</taxon>
    </lineage>
</organism>
<protein>
    <submittedName>
        <fullName evidence="1">Uncharacterized protein</fullName>
    </submittedName>
</protein>
<evidence type="ECO:0000313" key="1">
    <source>
        <dbReference type="EMBL" id="MCL7032320.1"/>
    </source>
</evidence>
<feature type="non-terminal residue" evidence="1">
    <location>
        <position position="1"/>
    </location>
</feature>
<dbReference type="EMBL" id="JAJJMA010122144">
    <property type="protein sequence ID" value="MCL7032320.1"/>
    <property type="molecule type" value="Genomic_DNA"/>
</dbReference>
<sequence length="66" mass="7436">VADDSTLYGCCMLVEEIVQKPSGLISMISEKQPPRSSTGRQILTTKRCYCILTRLPFFDLHFGILN</sequence>
<name>A0AA41SBR9_PAPNU</name>
<keyword evidence="2" id="KW-1185">Reference proteome</keyword>
<comment type="caution">
    <text evidence="1">The sequence shown here is derived from an EMBL/GenBank/DDBJ whole genome shotgun (WGS) entry which is preliminary data.</text>
</comment>
<dbReference type="Proteomes" id="UP001177140">
    <property type="component" value="Unassembled WGS sequence"/>
</dbReference>
<evidence type="ECO:0000313" key="2">
    <source>
        <dbReference type="Proteomes" id="UP001177140"/>
    </source>
</evidence>
<dbReference type="InterPro" id="IPR051942">
    <property type="entry name" value="DENN_domain_containing_2"/>
</dbReference>
<proteinExistence type="predicted"/>
<feature type="non-terminal residue" evidence="1">
    <location>
        <position position="66"/>
    </location>
</feature>
<dbReference type="AlphaFoldDB" id="A0AA41SBR9"/>
<accession>A0AA41SBR9</accession>
<gene>
    <name evidence="1" type="ORF">MKW94_024998</name>
</gene>
<reference evidence="1" key="1">
    <citation type="submission" date="2022-03" db="EMBL/GenBank/DDBJ databases">
        <title>A functionally conserved STORR gene fusion in Papaver species that diverged 16.8 million years ago.</title>
        <authorList>
            <person name="Catania T."/>
        </authorList>
    </citation>
    <scope>NUCLEOTIDE SEQUENCE</scope>
    <source>
        <strain evidence="1">S-191538</strain>
    </source>
</reference>